<accession>A0A914MLR8</accession>
<organism evidence="3 4">
    <name type="scientific">Meloidogyne incognita</name>
    <name type="common">Southern root-knot nematode worm</name>
    <name type="synonym">Oxyuris incognita</name>
    <dbReference type="NCBI Taxonomy" id="6306"/>
    <lineage>
        <taxon>Eukaryota</taxon>
        <taxon>Metazoa</taxon>
        <taxon>Ecdysozoa</taxon>
        <taxon>Nematoda</taxon>
        <taxon>Chromadorea</taxon>
        <taxon>Rhabditida</taxon>
        <taxon>Tylenchina</taxon>
        <taxon>Tylenchomorpha</taxon>
        <taxon>Tylenchoidea</taxon>
        <taxon>Meloidogynidae</taxon>
        <taxon>Meloidogyninae</taxon>
        <taxon>Meloidogyne</taxon>
        <taxon>Meloidogyne incognita group</taxon>
    </lineage>
</organism>
<dbReference type="InterPro" id="IPR002602">
    <property type="entry name" value="DB"/>
</dbReference>
<evidence type="ECO:0000256" key="1">
    <source>
        <dbReference type="SAM" id="MobiDB-lite"/>
    </source>
</evidence>
<feature type="region of interest" description="Disordered" evidence="1">
    <location>
        <begin position="73"/>
        <end position="99"/>
    </location>
</feature>
<reference evidence="4" key="1">
    <citation type="submission" date="2022-11" db="UniProtKB">
        <authorList>
            <consortium name="WormBaseParasite"/>
        </authorList>
    </citation>
    <scope>IDENTIFICATION</scope>
</reference>
<dbReference type="AlphaFoldDB" id="A0A914MLR8"/>
<dbReference type="WBParaSite" id="Minc3s01968g27494">
    <property type="protein sequence ID" value="Minc3s01968g27494"/>
    <property type="gene ID" value="Minc3s01968g27494"/>
</dbReference>
<dbReference type="Pfam" id="PF01682">
    <property type="entry name" value="DB"/>
    <property type="match status" value="1"/>
</dbReference>
<proteinExistence type="predicted"/>
<name>A0A914MLR8_MELIC</name>
<dbReference type="PANTHER" id="PTHR46705">
    <property type="entry name" value="PROTEIN CBG09805"/>
    <property type="match status" value="1"/>
</dbReference>
<keyword evidence="3" id="KW-1185">Reference proteome</keyword>
<feature type="compositionally biased region" description="Low complexity" evidence="1">
    <location>
        <begin position="76"/>
        <end position="86"/>
    </location>
</feature>
<dbReference type="Proteomes" id="UP000887563">
    <property type="component" value="Unplaced"/>
</dbReference>
<evidence type="ECO:0000259" key="2">
    <source>
        <dbReference type="Pfam" id="PF01682"/>
    </source>
</evidence>
<evidence type="ECO:0000313" key="4">
    <source>
        <dbReference type="WBParaSite" id="Minc3s01968g27494"/>
    </source>
</evidence>
<evidence type="ECO:0000313" key="3">
    <source>
        <dbReference type="Proteomes" id="UP000887563"/>
    </source>
</evidence>
<dbReference type="PANTHER" id="PTHR46705:SF2">
    <property type="entry name" value="DOMAIN OF UNKNOWN FUNCTION DB DOMAIN-CONTAINING PROTEIN"/>
    <property type="match status" value="1"/>
</dbReference>
<feature type="domain" description="Domain of unknown function DB" evidence="2">
    <location>
        <begin position="113"/>
        <end position="215"/>
    </location>
</feature>
<sequence length="292" mass="33528">MFSIGINLEVKCIDMRRKINYTDYKCISLGGCSFLSGYPGYQRCLTASGATYYRNCYGGICRHHHSLKGSQTLSLNESGSSENNKNNGDENGEEEKDDFGAIQTNPDSIFLECCRSWSLPPQCLIKCSFNNYTAETLRSMFLNSNDCPIESASIIHFCASQNQDHRECCLRSGIEQTRAGPKCLLFCDQMPENETLLDLSYLPCFEKFSEMKRCFYENSLRTIDYLEAEMRELRRGNEQILTGKNEEKNDGNKIYQTTNPRIYINDVRQKYPLINDDYAVTENVIKEENKEN</sequence>
<protein>
    <recommendedName>
        <fullName evidence="2">Domain of unknown function DB domain-containing protein</fullName>
    </recommendedName>
</protein>